<name>A0A6S6SDI2_9GAMM</name>
<dbReference type="EMBL" id="CACVAT010000025">
    <property type="protein sequence ID" value="CAA6801085.1"/>
    <property type="molecule type" value="Genomic_DNA"/>
</dbReference>
<protein>
    <submittedName>
        <fullName evidence="1">Uncharacterized protein</fullName>
    </submittedName>
</protein>
<reference evidence="1" key="1">
    <citation type="submission" date="2020-01" db="EMBL/GenBank/DDBJ databases">
        <authorList>
            <person name="Meier V. D."/>
            <person name="Meier V D."/>
        </authorList>
    </citation>
    <scope>NUCLEOTIDE SEQUENCE</scope>
    <source>
        <strain evidence="1">HLG_WM_MAG_09</strain>
    </source>
</reference>
<organism evidence="1">
    <name type="scientific">uncultured Thiotrichaceae bacterium</name>
    <dbReference type="NCBI Taxonomy" id="298394"/>
    <lineage>
        <taxon>Bacteria</taxon>
        <taxon>Pseudomonadati</taxon>
        <taxon>Pseudomonadota</taxon>
        <taxon>Gammaproteobacteria</taxon>
        <taxon>Thiotrichales</taxon>
        <taxon>Thiotrichaceae</taxon>
        <taxon>environmental samples</taxon>
    </lineage>
</organism>
<evidence type="ECO:0000313" key="1">
    <source>
        <dbReference type="EMBL" id="CAA6801085.1"/>
    </source>
</evidence>
<proteinExistence type="predicted"/>
<accession>A0A6S6SDI2</accession>
<sequence>MNWIMLWSQLCCAIKRIEALEQNSGGSSGTLEVTQTELFEYQNFVVEESSAIQSNQSEWSWANGATGIIGVRVDEGWELISLSFQANVYAANAQAMVRMHDFSNGSTAAATIIADISLTNSTDGGGQTNNAHKIVEFTPTVPIPSNTVVGFRTGCISGNV</sequence>
<dbReference type="AlphaFoldDB" id="A0A6S6SDI2"/>
<gene>
    <name evidence="1" type="ORF">HELGO_WM69820</name>
</gene>